<dbReference type="PANTHER" id="PTHR15377">
    <property type="entry name" value="TRANSCRIPTION ELONGATION REGULATOR 1"/>
    <property type="match status" value="1"/>
</dbReference>
<feature type="compositionally biased region" description="Low complexity" evidence="3">
    <location>
        <begin position="24"/>
        <end position="48"/>
    </location>
</feature>
<accession>A0A336MZ85</accession>
<dbReference type="GO" id="GO:0003712">
    <property type="term" value="F:transcription coregulator activity"/>
    <property type="evidence" value="ECO:0007669"/>
    <property type="project" value="TreeGrafter"/>
</dbReference>
<feature type="compositionally biased region" description="Basic and acidic residues" evidence="3">
    <location>
        <begin position="278"/>
        <end position="325"/>
    </location>
</feature>
<dbReference type="GO" id="GO:0005634">
    <property type="term" value="C:nucleus"/>
    <property type="evidence" value="ECO:0007669"/>
    <property type="project" value="TreeGrafter"/>
</dbReference>
<dbReference type="Pfam" id="PF01846">
    <property type="entry name" value="FF"/>
    <property type="match status" value="8"/>
</dbReference>
<feature type="domain" description="FF" evidence="5">
    <location>
        <begin position="496"/>
        <end position="549"/>
    </location>
</feature>
<keyword evidence="1" id="KW-0677">Repeat</keyword>
<dbReference type="PROSITE" id="PS51676">
    <property type="entry name" value="FF"/>
    <property type="match status" value="5"/>
</dbReference>
<feature type="compositionally biased region" description="Polar residues" evidence="3">
    <location>
        <begin position="763"/>
        <end position="773"/>
    </location>
</feature>
<feature type="coiled-coil region" evidence="2">
    <location>
        <begin position="548"/>
        <end position="575"/>
    </location>
</feature>
<dbReference type="SUPFAM" id="SSF51045">
    <property type="entry name" value="WW domain"/>
    <property type="match status" value="4"/>
</dbReference>
<dbReference type="PANTHER" id="PTHR15377:SF3">
    <property type="entry name" value="WW DOMAIN-CONTAINING PROTEIN"/>
    <property type="match status" value="1"/>
</dbReference>
<feature type="domain" description="FF" evidence="5">
    <location>
        <begin position="795"/>
        <end position="848"/>
    </location>
</feature>
<dbReference type="SUPFAM" id="SSF81698">
    <property type="entry name" value="FF domain"/>
    <property type="match status" value="7"/>
</dbReference>
<feature type="compositionally biased region" description="Basic and acidic residues" evidence="3">
    <location>
        <begin position="608"/>
        <end position="646"/>
    </location>
</feature>
<feature type="region of interest" description="Disordered" evidence="3">
    <location>
        <begin position="949"/>
        <end position="969"/>
    </location>
</feature>
<dbReference type="FunFam" id="2.20.70.10:FF:000049">
    <property type="entry name" value="Transcription elongation regulator 1-like"/>
    <property type="match status" value="2"/>
</dbReference>
<name>A0A336MZ85_CULSO</name>
<feature type="region of interest" description="Disordered" evidence="3">
    <location>
        <begin position="987"/>
        <end position="1079"/>
    </location>
</feature>
<reference evidence="6" key="1">
    <citation type="submission" date="2018-07" db="EMBL/GenBank/DDBJ databases">
        <authorList>
            <person name="Quirk P.G."/>
            <person name="Krulwich T.A."/>
        </authorList>
    </citation>
    <scope>NUCLEOTIDE SEQUENCE</scope>
</reference>
<feature type="compositionally biased region" description="Basic residues" evidence="3">
    <location>
        <begin position="990"/>
        <end position="999"/>
    </location>
</feature>
<dbReference type="InterPro" id="IPR036517">
    <property type="entry name" value="FF_domain_sf"/>
</dbReference>
<organism evidence="6">
    <name type="scientific">Culicoides sonorensis</name>
    <name type="common">Biting midge</name>
    <dbReference type="NCBI Taxonomy" id="179676"/>
    <lineage>
        <taxon>Eukaryota</taxon>
        <taxon>Metazoa</taxon>
        <taxon>Ecdysozoa</taxon>
        <taxon>Arthropoda</taxon>
        <taxon>Hexapoda</taxon>
        <taxon>Insecta</taxon>
        <taxon>Pterygota</taxon>
        <taxon>Neoptera</taxon>
        <taxon>Endopterygota</taxon>
        <taxon>Diptera</taxon>
        <taxon>Nematocera</taxon>
        <taxon>Chironomoidea</taxon>
        <taxon>Ceratopogonidae</taxon>
        <taxon>Ceratopogoninae</taxon>
        <taxon>Culicoides</taxon>
        <taxon>Monoculicoides</taxon>
    </lineage>
</organism>
<feature type="compositionally biased region" description="Low complexity" evidence="3">
    <location>
        <begin position="265"/>
        <end position="277"/>
    </location>
</feature>
<feature type="coiled-coil region" evidence="2">
    <location>
        <begin position="847"/>
        <end position="874"/>
    </location>
</feature>
<feature type="region of interest" description="Disordered" evidence="3">
    <location>
        <begin position="404"/>
        <end position="424"/>
    </location>
</feature>
<feature type="domain" description="WW" evidence="4">
    <location>
        <begin position="89"/>
        <end position="122"/>
    </location>
</feature>
<gene>
    <name evidence="6" type="primary">CSON006799</name>
</gene>
<feature type="domain" description="FF" evidence="5">
    <location>
        <begin position="1159"/>
        <end position="1214"/>
    </location>
</feature>
<feature type="domain" description="WW" evidence="4">
    <location>
        <begin position="229"/>
        <end position="256"/>
    </location>
</feature>
<dbReference type="GO" id="GO:0070063">
    <property type="term" value="F:RNA polymerase binding"/>
    <property type="evidence" value="ECO:0007669"/>
    <property type="project" value="InterPro"/>
</dbReference>
<dbReference type="InterPro" id="IPR057565">
    <property type="entry name" value="WW_TCRG1_3rd"/>
</dbReference>
<feature type="region of interest" description="Disordered" evidence="3">
    <location>
        <begin position="608"/>
        <end position="650"/>
    </location>
</feature>
<feature type="region of interest" description="Disordered" evidence="3">
    <location>
        <begin position="262"/>
        <end position="335"/>
    </location>
</feature>
<evidence type="ECO:0000259" key="5">
    <source>
        <dbReference type="PROSITE" id="PS51676"/>
    </source>
</evidence>
<feature type="domain" description="FF" evidence="5">
    <location>
        <begin position="1102"/>
        <end position="1158"/>
    </location>
</feature>
<feature type="region of interest" description="Disordered" evidence="3">
    <location>
        <begin position="1"/>
        <end position="94"/>
    </location>
</feature>
<feature type="domain" description="FF" evidence="5">
    <location>
        <begin position="860"/>
        <end position="915"/>
    </location>
</feature>
<dbReference type="InterPro" id="IPR036020">
    <property type="entry name" value="WW_dom_sf"/>
</dbReference>
<sequence length="1297" mass="151179">MENGNMLIENAPNENDGDHTMADNNSTSNSIISQSPPEQAHPAQQNAHQPPPGTVQQFPPQNQFPPRFGAPQGMPGPHPGMPGPPRPMGPNNELWIETKTDEGKSYYYHAISRQTTWVRPTGPNVQVMSQMEVENMQKQQMMKREGMPPGMGMPPGGQMPPFQGPPFGAPPFFNGPPPFGLPPPNFAQQQPQQPQQAYPWGNIHPQQWLAIKVKDDGIDPQLLAKAAEWTEHKAPDGRPYFYNASKNESVWEKPEVMRQVEELKAAAANKPKTANQGDGKKPFDFPDFDGKMAAEEERKKKQEAEKRKKEQEEKEKVKKPLDKSRPISSTPIAGTPWCVVWTGDGRVFFYNPSTRTSLWERPAELANRADVDKAMKTLPEALLNQNASVTKEETPQKPVIQILETKTQGKKRSESESSGDSVEEVNTSINKKFKAGGTSYFFFDLSLLNFIFLHENEEDAATAQKSNNDATPATNEKEEVMDAEMKAAKERATVPLEQRVKQFKEMLREKDVSAFSTWEKELHKIVFDPRYLLLTSRERKQVFERYVKDRAEEERREKRNKLRQKRDDFRSLMENASLHGKSSFDDFAKKYAKEEHFRAIEKMRERENFDGKMAAEEERKKKQEAEKRKKEQEEKEKVKKPLDKSRPISSTPIAGTPWCVVWTGDGRVFFYNPSTRTSLWERPAELANRADVDKAMKTLPEALLNQNASVTKEETPQKPVIQILETKTQGKKRSESESSGDSVEEVNTSINKKFKAGEDAATAQKTNNDPTPTNEKEEVMDAEMKAAKERATVPLEQRVKQFKEMLREKDVSAFSTWEKELHKIVFDPRYLLLTSRERKQVFERYVKDRAEEERREKRNKLRQKRDDFRSLMENASLHGKSSFDDFAKKYAKEEHFRAIEKMRERESLFNEYIVEVRKREKEEKHQKKEQIRKDFFELLREQDIDRHQRWSDVKKKIDDKDPRYKAVGDSITREDYFHDYCKMLKDEKKKREKEKKKSNKDKDRKEESSKKRRSSERSADKDKEKDEKDDKEEKDGTPDEKTADDSDKEDGEHPPTDTEEPAAEKRTKRTAEEAIKDREMEVQKALASQMRYLDKEREIHKRDEAIRHFNALLADLVRSADVTWKESKKALKKDSRYDLAEMLSREEKENLFEEHINLLSKKKRDKFREMLDEQQITLTSSWKEVKKLIRDDPRYLKYNSSEKCEREFRDYLKDKTLLAKASFRELLSETKLITHKSFEMVKENPNHLKEIEEILKNDKRYLDLEHIHHERSSMLNNYLEDLMKRGPPPPPTATNRN</sequence>
<feature type="compositionally biased region" description="Pro residues" evidence="3">
    <location>
        <begin position="74"/>
        <end position="88"/>
    </location>
</feature>
<dbReference type="SMART" id="SM00441">
    <property type="entry name" value="FF"/>
    <property type="match status" value="8"/>
</dbReference>
<evidence type="ECO:0000256" key="1">
    <source>
        <dbReference type="ARBA" id="ARBA00022737"/>
    </source>
</evidence>
<dbReference type="CDD" id="cd00201">
    <property type="entry name" value="WW"/>
    <property type="match status" value="4"/>
</dbReference>
<dbReference type="InterPro" id="IPR001202">
    <property type="entry name" value="WW_dom"/>
</dbReference>
<evidence type="ECO:0000259" key="4">
    <source>
        <dbReference type="PROSITE" id="PS50020"/>
    </source>
</evidence>
<dbReference type="InterPro" id="IPR045148">
    <property type="entry name" value="TCRG1-like"/>
</dbReference>
<dbReference type="Gene3D" id="2.20.70.10">
    <property type="match status" value="4"/>
</dbReference>
<dbReference type="FunFam" id="1.10.10.440:FF:000005">
    <property type="entry name" value="Transcription elongation regulator 1 (CA150)"/>
    <property type="match status" value="1"/>
</dbReference>
<dbReference type="Gene3D" id="1.10.10.440">
    <property type="entry name" value="FF domain"/>
    <property type="match status" value="8"/>
</dbReference>
<dbReference type="SMART" id="SM00456">
    <property type="entry name" value="WW"/>
    <property type="match status" value="4"/>
</dbReference>
<dbReference type="InterPro" id="IPR002713">
    <property type="entry name" value="FF_domain"/>
</dbReference>
<protein>
    <submittedName>
        <fullName evidence="6">CSON006799 protein</fullName>
    </submittedName>
</protein>
<dbReference type="FunFam" id="1.10.10.440:FF:000001">
    <property type="entry name" value="Transcription elongation regulator 1 like"/>
    <property type="match status" value="2"/>
</dbReference>
<dbReference type="PROSITE" id="PS50020">
    <property type="entry name" value="WW_DOMAIN_2"/>
    <property type="match status" value="4"/>
</dbReference>
<dbReference type="VEuPathDB" id="VectorBase:CSON006799"/>
<evidence type="ECO:0000313" key="6">
    <source>
        <dbReference type="EMBL" id="SSX33697.1"/>
    </source>
</evidence>
<evidence type="ECO:0000256" key="2">
    <source>
        <dbReference type="SAM" id="Coils"/>
    </source>
</evidence>
<dbReference type="Pfam" id="PF23517">
    <property type="entry name" value="WW_TCERG1"/>
    <property type="match status" value="2"/>
</dbReference>
<dbReference type="FunFam" id="1.10.10.440:FF:000029">
    <property type="entry name" value="Uncharacterized protein, isoform B"/>
    <property type="match status" value="1"/>
</dbReference>
<feature type="compositionally biased region" description="Basic and acidic residues" evidence="3">
    <location>
        <begin position="1000"/>
        <end position="1079"/>
    </location>
</feature>
<keyword evidence="2" id="KW-0175">Coiled coil</keyword>
<feature type="region of interest" description="Disordered" evidence="3">
    <location>
        <begin position="725"/>
        <end position="775"/>
    </location>
</feature>
<dbReference type="Pfam" id="PF00397">
    <property type="entry name" value="WW"/>
    <property type="match status" value="2"/>
</dbReference>
<feature type="compositionally biased region" description="Low complexity" evidence="3">
    <location>
        <begin position="56"/>
        <end position="73"/>
    </location>
</feature>
<dbReference type="PROSITE" id="PS01159">
    <property type="entry name" value="WW_DOMAIN_1"/>
    <property type="match status" value="1"/>
</dbReference>
<feature type="domain" description="WW" evidence="4">
    <location>
        <begin position="331"/>
        <end position="364"/>
    </location>
</feature>
<proteinExistence type="predicted"/>
<dbReference type="EMBL" id="UFQT01002570">
    <property type="protein sequence ID" value="SSX33697.1"/>
    <property type="molecule type" value="Genomic_DNA"/>
</dbReference>
<feature type="domain" description="WW" evidence="4">
    <location>
        <begin position="652"/>
        <end position="685"/>
    </location>
</feature>
<dbReference type="FunFam" id="1.10.10.440:FF:000006">
    <property type="entry name" value="Transcription elongation regulator 1 (CA150)"/>
    <property type="match status" value="1"/>
</dbReference>
<evidence type="ECO:0000256" key="3">
    <source>
        <dbReference type="SAM" id="MobiDB-lite"/>
    </source>
</evidence>